<dbReference type="Pfam" id="PF00501">
    <property type="entry name" value="AMP-binding"/>
    <property type="match status" value="2"/>
</dbReference>
<evidence type="ECO:0000256" key="2">
    <source>
        <dbReference type="ARBA" id="ARBA00022598"/>
    </source>
</evidence>
<dbReference type="InterPro" id="IPR045851">
    <property type="entry name" value="AMP-bd_C_sf"/>
</dbReference>
<keyword evidence="2" id="KW-0436">Ligase</keyword>
<feature type="domain" description="AMP-dependent synthetase/ligase" evidence="5">
    <location>
        <begin position="1"/>
        <end position="60"/>
    </location>
</feature>
<dbReference type="PANTHER" id="PTHR24095:SF244">
    <property type="entry name" value="ACETYL-COENZYME A SYNTHETASE"/>
    <property type="match status" value="1"/>
</dbReference>
<evidence type="ECO:0000256" key="1">
    <source>
        <dbReference type="ARBA" id="ARBA00013275"/>
    </source>
</evidence>
<feature type="domain" description="AMP-dependent synthetase/ligase" evidence="5">
    <location>
        <begin position="69"/>
        <end position="348"/>
    </location>
</feature>
<dbReference type="Gene3D" id="3.40.50.12780">
    <property type="entry name" value="N-terminal domain of ligase-like"/>
    <property type="match status" value="1"/>
</dbReference>
<keyword evidence="4" id="KW-0067">ATP-binding</keyword>
<dbReference type="InterPro" id="IPR000873">
    <property type="entry name" value="AMP-dep_synth/lig_dom"/>
</dbReference>
<dbReference type="InterPro" id="IPR042099">
    <property type="entry name" value="ANL_N_sf"/>
</dbReference>
<evidence type="ECO:0000256" key="4">
    <source>
        <dbReference type="ARBA" id="ARBA00022840"/>
    </source>
</evidence>
<dbReference type="Pfam" id="PF13193">
    <property type="entry name" value="AMP-binding_C"/>
    <property type="match status" value="1"/>
</dbReference>
<dbReference type="PANTHER" id="PTHR24095">
    <property type="entry name" value="ACETYL-COENZYME A SYNTHETASE"/>
    <property type="match status" value="1"/>
</dbReference>
<dbReference type="PROSITE" id="PS00455">
    <property type="entry name" value="AMP_BINDING"/>
    <property type="match status" value="1"/>
</dbReference>
<protein>
    <recommendedName>
        <fullName evidence="1">acetate--CoA ligase</fullName>
        <ecNumber evidence="1">6.2.1.1</ecNumber>
    </recommendedName>
</protein>
<feature type="domain" description="AMP-binding enzyme C-terminal" evidence="6">
    <location>
        <begin position="417"/>
        <end position="452"/>
    </location>
</feature>
<dbReference type="InterPro" id="IPR020845">
    <property type="entry name" value="AMP-binding_CS"/>
</dbReference>
<dbReference type="Proteomes" id="UP001235939">
    <property type="component" value="Chromosome 14"/>
</dbReference>
<evidence type="ECO:0000259" key="6">
    <source>
        <dbReference type="Pfam" id="PF13193"/>
    </source>
</evidence>
<evidence type="ECO:0000313" key="7">
    <source>
        <dbReference type="EMBL" id="UYV77036.1"/>
    </source>
</evidence>
<dbReference type="EMBL" id="CP092876">
    <property type="protein sequence ID" value="UYV77036.1"/>
    <property type="molecule type" value="Genomic_DNA"/>
</dbReference>
<reference evidence="7 8" key="1">
    <citation type="submission" date="2022-01" db="EMBL/GenBank/DDBJ databases">
        <title>A chromosomal length assembly of Cordylochernes scorpioides.</title>
        <authorList>
            <person name="Zeh D."/>
            <person name="Zeh J."/>
        </authorList>
    </citation>
    <scope>NUCLEOTIDE SEQUENCE [LARGE SCALE GENOMIC DNA]</scope>
    <source>
        <strain evidence="7">IN4F17</strain>
        <tissue evidence="7">Whole Body</tissue>
    </source>
</reference>
<dbReference type="SUPFAM" id="SSF56801">
    <property type="entry name" value="Acetyl-CoA synthetase-like"/>
    <property type="match status" value="1"/>
</dbReference>
<dbReference type="Gene3D" id="3.30.300.30">
    <property type="match status" value="1"/>
</dbReference>
<keyword evidence="3" id="KW-0547">Nucleotide-binding</keyword>
<keyword evidence="8" id="KW-1185">Reference proteome</keyword>
<evidence type="ECO:0000259" key="5">
    <source>
        <dbReference type="Pfam" id="PF00501"/>
    </source>
</evidence>
<dbReference type="EC" id="6.2.1.1" evidence="1"/>
<evidence type="ECO:0000256" key="3">
    <source>
        <dbReference type="ARBA" id="ARBA00022741"/>
    </source>
</evidence>
<proteinExistence type="predicted"/>
<organism evidence="7 8">
    <name type="scientific">Cordylochernes scorpioides</name>
    <dbReference type="NCBI Taxonomy" id="51811"/>
    <lineage>
        <taxon>Eukaryota</taxon>
        <taxon>Metazoa</taxon>
        <taxon>Ecdysozoa</taxon>
        <taxon>Arthropoda</taxon>
        <taxon>Chelicerata</taxon>
        <taxon>Arachnida</taxon>
        <taxon>Pseudoscorpiones</taxon>
        <taxon>Cheliferoidea</taxon>
        <taxon>Chernetidae</taxon>
        <taxon>Cordylochernes</taxon>
    </lineage>
</organism>
<accession>A0ABY6L799</accession>
<dbReference type="InterPro" id="IPR025110">
    <property type="entry name" value="AMP-bd_C"/>
</dbReference>
<evidence type="ECO:0000313" key="8">
    <source>
        <dbReference type="Proteomes" id="UP001235939"/>
    </source>
</evidence>
<name>A0ABY6L799_9ARAC</name>
<sequence>MTYAQLLTQVCKFANVLKSQGLKKGDVAALYMPMILELPIAVLACARLGIVHSVVVEIFPPYFLIVVCEQWNKERDVLWDDVMKKAPEHCEPEWMEAEDPLFVLYTSGSTGKPKGIVHTTAGYMIYAATTFKHVFDFHPGDVYFCTADIGWITGHSYGVYGPLLNRSTNILLGVVQFEGIPMYPDPGRLWQIIDDLQVTKFYTAPTAIRTLMKYGEEIVNKKACLVLIFEVGLIIGKTWYVLTKYGRYKLSSLKVLGSVGEPINPEAWRWYHRVVGRGRCPIVDTYWQTETGGHVLTPLPGCTPLKPGSATFPFFGVVPALLDEKQQELQGATEGSLVIKQSWPGMMRTLLNNHQRYESVYFSPMPGFYFTGDEAESLPQLTPAVTGARRDEDGYLWITGRVDDMFNVSGHLISTAEVESALLLHAAVAESAVVSCPHPLKGECIYCFVILKQVG</sequence>
<gene>
    <name evidence="7" type="ORF">LAZ67_14002955</name>
</gene>